<evidence type="ECO:0000256" key="3">
    <source>
        <dbReference type="ARBA" id="ARBA00022723"/>
    </source>
</evidence>
<dbReference type="InterPro" id="IPR045854">
    <property type="entry name" value="NO2/SO3_Rdtase_4Fe4S_sf"/>
</dbReference>
<dbReference type="InterPro" id="IPR036136">
    <property type="entry name" value="Nit/Sulf_reduc_fer-like_dom_sf"/>
</dbReference>
<dbReference type="SUPFAM" id="SSF56014">
    <property type="entry name" value="Nitrite and sulphite reductase 4Fe-4S domain-like"/>
    <property type="match status" value="2"/>
</dbReference>
<dbReference type="SUPFAM" id="SSF55124">
    <property type="entry name" value="Nitrite/Sulfite reductase N-terminal domain-like"/>
    <property type="match status" value="2"/>
</dbReference>
<gene>
    <name evidence="9" type="ORF">CAP_2039</name>
</gene>
<feature type="domain" description="Nitrite/sulphite reductase 4Fe-4S" evidence="7">
    <location>
        <begin position="173"/>
        <end position="336"/>
    </location>
</feature>
<dbReference type="STRING" id="1192034.CAP_2039"/>
<accession>A0A017TB92</accession>
<reference evidence="9 10" key="1">
    <citation type="submission" date="2013-05" db="EMBL/GenBank/DDBJ databases">
        <title>Genome assembly of Chondromyces apiculatus DSM 436.</title>
        <authorList>
            <person name="Sharma G."/>
            <person name="Khatri I."/>
            <person name="Kaur C."/>
            <person name="Mayilraj S."/>
            <person name="Subramanian S."/>
        </authorList>
    </citation>
    <scope>NUCLEOTIDE SEQUENCE [LARGE SCALE GENOMIC DNA]</scope>
    <source>
        <strain evidence="9 10">DSM 436</strain>
    </source>
</reference>
<dbReference type="GO" id="GO:0051539">
    <property type="term" value="F:4 iron, 4 sulfur cluster binding"/>
    <property type="evidence" value="ECO:0007669"/>
    <property type="project" value="UniProtKB-KW"/>
</dbReference>
<evidence type="ECO:0000256" key="2">
    <source>
        <dbReference type="ARBA" id="ARBA00022617"/>
    </source>
</evidence>
<evidence type="ECO:0000259" key="7">
    <source>
        <dbReference type="Pfam" id="PF01077"/>
    </source>
</evidence>
<dbReference type="Proteomes" id="UP000019678">
    <property type="component" value="Unassembled WGS sequence"/>
</dbReference>
<dbReference type="Gene3D" id="3.30.413.10">
    <property type="entry name" value="Sulfite Reductase Hemoprotein, domain 1"/>
    <property type="match status" value="2"/>
</dbReference>
<keyword evidence="4" id="KW-0560">Oxidoreductase</keyword>
<sequence length="636" mass="69346">MVAWLSTLFTTLSATLTNSRVANGAGRPLRPEIRPQSCVARREFSAAWRHGAYARGMSSRIERQLAAIDRLEEGIGKFKRGEISPDQFRPLRLGMGLYAQLAHVKHMQRIKIAGGRITAEQLDALAEVTDRWGRGLAHVTTRQCIQLHHLELEDSVELQRVLVPLGISCIGACGDAVRNVTASHLAGVVEEEVFDVSPYAHALTQHFYFQEHNLRLPRKFKMGLSGSDKDHAQIMINDIGLLAKMGQVEAADGSGEGKEEPGFAVYVAGGLGSTPEIAHLWREFIPARDVLAVAEAMVAIFFRDGERKNRKKARLKFVIRKVGEAEFFRRLDETFAKIQEEREAQLHAQLDGYLAEYAEAAPLAPGEGGVPLGDAAFARWVRTNTVPQQQPGYRVATIKLPLGDITGAQLRRLATLSREHGNGEVRATNTQNLVMRWVPESHLAQLHRELGALGLAEADADHITDVVSCPGADYCTLAVTKSMSVGAQVRDHLARESSRQEADDKIRRIGAFTIKISGCPNSCGQHHVADIGMTGMVSKGPDGVERPAYSFRLGGGCGPAARIGDRMEGRILEEDAPKLIAAIAEFYLDQRVEGETFQEFVLRRGAKDISRAGLAVTGNTVYGADAGSDTGADAAE</sequence>
<proteinExistence type="predicted"/>
<protein>
    <submittedName>
        <fullName evidence="9">Sulfite reductase [NADPH] hemoprotein beta-component</fullName>
    </submittedName>
</protein>
<keyword evidence="1" id="KW-0004">4Fe-4S</keyword>
<dbReference type="Pfam" id="PF03460">
    <property type="entry name" value="NIR_SIR_ferr"/>
    <property type="match status" value="2"/>
</dbReference>
<evidence type="ECO:0000313" key="10">
    <source>
        <dbReference type="Proteomes" id="UP000019678"/>
    </source>
</evidence>
<dbReference type="EMBL" id="ASRX01000016">
    <property type="protein sequence ID" value="EYF06509.1"/>
    <property type="molecule type" value="Genomic_DNA"/>
</dbReference>
<dbReference type="InterPro" id="IPR051329">
    <property type="entry name" value="NIR_SIR_4Fe-4S"/>
</dbReference>
<dbReference type="InterPro" id="IPR005117">
    <property type="entry name" value="NiRdtase/SiRdtase_haem-b_fer"/>
</dbReference>
<dbReference type="GO" id="GO:0046872">
    <property type="term" value="F:metal ion binding"/>
    <property type="evidence" value="ECO:0007669"/>
    <property type="project" value="UniProtKB-KW"/>
</dbReference>
<evidence type="ECO:0000259" key="8">
    <source>
        <dbReference type="Pfam" id="PF03460"/>
    </source>
</evidence>
<dbReference type="InterPro" id="IPR006067">
    <property type="entry name" value="NO2/SO3_Rdtase_4Fe4S_dom"/>
</dbReference>
<evidence type="ECO:0000313" key="9">
    <source>
        <dbReference type="EMBL" id="EYF06509.1"/>
    </source>
</evidence>
<name>A0A017TB92_9BACT</name>
<dbReference type="InterPro" id="IPR006066">
    <property type="entry name" value="NO2/SO3_Rdtase_FeS/sirohaem_BS"/>
</dbReference>
<dbReference type="Pfam" id="PF01077">
    <property type="entry name" value="NIR_SIR"/>
    <property type="match status" value="2"/>
</dbReference>
<dbReference type="PANTHER" id="PTHR32439">
    <property type="entry name" value="FERREDOXIN--NITRITE REDUCTASE, CHLOROPLASTIC"/>
    <property type="match status" value="1"/>
</dbReference>
<keyword evidence="10" id="KW-1185">Reference proteome</keyword>
<dbReference type="Gene3D" id="3.90.480.10">
    <property type="entry name" value="Sulfite Reductase Hemoprotein,Domain 2"/>
    <property type="match status" value="1"/>
</dbReference>
<evidence type="ECO:0000256" key="1">
    <source>
        <dbReference type="ARBA" id="ARBA00022485"/>
    </source>
</evidence>
<dbReference type="GO" id="GO:0016491">
    <property type="term" value="F:oxidoreductase activity"/>
    <property type="evidence" value="ECO:0007669"/>
    <property type="project" value="UniProtKB-KW"/>
</dbReference>
<comment type="caution">
    <text evidence="9">The sequence shown here is derived from an EMBL/GenBank/DDBJ whole genome shotgun (WGS) entry which is preliminary data.</text>
</comment>
<evidence type="ECO:0000256" key="6">
    <source>
        <dbReference type="ARBA" id="ARBA00023014"/>
    </source>
</evidence>
<keyword evidence="2" id="KW-0349">Heme</keyword>
<feature type="domain" description="Nitrite/sulphite reductase 4Fe-4S" evidence="7">
    <location>
        <begin position="461"/>
        <end position="606"/>
    </location>
</feature>
<dbReference type="GO" id="GO:0020037">
    <property type="term" value="F:heme binding"/>
    <property type="evidence" value="ECO:0007669"/>
    <property type="project" value="InterPro"/>
</dbReference>
<feature type="domain" description="Nitrite/Sulfite reductase ferredoxin-like" evidence="8">
    <location>
        <begin position="387"/>
        <end position="452"/>
    </location>
</feature>
<evidence type="ECO:0000256" key="4">
    <source>
        <dbReference type="ARBA" id="ARBA00023002"/>
    </source>
</evidence>
<keyword evidence="6" id="KW-0411">Iron-sulfur</keyword>
<feature type="domain" description="Nitrite/Sulfite reductase ferredoxin-like" evidence="8">
    <location>
        <begin position="106"/>
        <end position="161"/>
    </location>
</feature>
<dbReference type="PANTHER" id="PTHR32439:SF9">
    <property type="entry name" value="BLR3264 PROTEIN"/>
    <property type="match status" value="1"/>
</dbReference>
<evidence type="ECO:0000256" key="5">
    <source>
        <dbReference type="ARBA" id="ARBA00023004"/>
    </source>
</evidence>
<organism evidence="9 10">
    <name type="scientific">Chondromyces apiculatus DSM 436</name>
    <dbReference type="NCBI Taxonomy" id="1192034"/>
    <lineage>
        <taxon>Bacteria</taxon>
        <taxon>Pseudomonadati</taxon>
        <taxon>Myxococcota</taxon>
        <taxon>Polyangia</taxon>
        <taxon>Polyangiales</taxon>
        <taxon>Polyangiaceae</taxon>
        <taxon>Chondromyces</taxon>
    </lineage>
</organism>
<dbReference type="PROSITE" id="PS00365">
    <property type="entry name" value="NIR_SIR"/>
    <property type="match status" value="1"/>
</dbReference>
<keyword evidence="3" id="KW-0479">Metal-binding</keyword>
<dbReference type="AlphaFoldDB" id="A0A017TB92"/>
<dbReference type="eggNOG" id="COG0155">
    <property type="taxonomic scope" value="Bacteria"/>
</dbReference>
<keyword evidence="5" id="KW-0408">Iron</keyword>